<protein>
    <submittedName>
        <fullName evidence="2">Uncharacterized protein</fullName>
    </submittedName>
</protein>
<keyword evidence="3" id="KW-1185">Reference proteome</keyword>
<gene>
    <name evidence="2" type="ORF">GE115_10335</name>
</gene>
<comment type="caution">
    <text evidence="2">The sequence shown here is derived from an EMBL/GenBank/DDBJ whole genome shotgun (WGS) entry which is preliminary data.</text>
</comment>
<sequence length="212" mass="21710">MSEITTPAAGRMRSRRRARTTFVAVGALAGLAWAAALRAWMAELNGLMSAFSWGTFVGVLLPGVVVGAAFGWAAVVGDDATPGERRMLRWCAAAPLAFAVAPLAVPGALVDLLTQGLGGGAAAIALLAVLGGFGFDGGRPRWPRAVAGALAVGFSVAVALLTGPLLRGEVLGLASPRGAWLAVFDLALLLLLIAAASIPFRRLRASRDRARS</sequence>
<feature type="transmembrane region" description="Helical" evidence="1">
    <location>
        <begin position="147"/>
        <end position="166"/>
    </location>
</feature>
<feature type="transmembrane region" description="Helical" evidence="1">
    <location>
        <begin position="117"/>
        <end position="135"/>
    </location>
</feature>
<reference evidence="2 3" key="1">
    <citation type="submission" date="2019-10" db="EMBL/GenBank/DDBJ databases">
        <authorList>
            <person name="Nie G."/>
            <person name="Ming H."/>
            <person name="Yi B."/>
        </authorList>
    </citation>
    <scope>NUCLEOTIDE SEQUENCE [LARGE SCALE GENOMIC DNA]</scope>
    <source>
        <strain evidence="2 3">CFH 90414</strain>
    </source>
</reference>
<evidence type="ECO:0000256" key="1">
    <source>
        <dbReference type="SAM" id="Phobius"/>
    </source>
</evidence>
<name>A0A6I2F6C5_9MICO</name>
<dbReference type="RefSeq" id="WP_153684719.1">
    <property type="nucleotide sequence ID" value="NZ_WJIF01000005.1"/>
</dbReference>
<feature type="transmembrane region" description="Helical" evidence="1">
    <location>
        <begin position="87"/>
        <end position="105"/>
    </location>
</feature>
<feature type="transmembrane region" description="Helical" evidence="1">
    <location>
        <begin position="53"/>
        <end position="75"/>
    </location>
</feature>
<proteinExistence type="predicted"/>
<dbReference type="AlphaFoldDB" id="A0A6I2F6C5"/>
<organism evidence="2 3">
    <name type="scientific">Agromyces agglutinans</name>
    <dbReference type="NCBI Taxonomy" id="2662258"/>
    <lineage>
        <taxon>Bacteria</taxon>
        <taxon>Bacillati</taxon>
        <taxon>Actinomycetota</taxon>
        <taxon>Actinomycetes</taxon>
        <taxon>Micrococcales</taxon>
        <taxon>Microbacteriaceae</taxon>
        <taxon>Agromyces</taxon>
    </lineage>
</organism>
<evidence type="ECO:0000313" key="2">
    <source>
        <dbReference type="EMBL" id="MRG60262.1"/>
    </source>
</evidence>
<keyword evidence="1" id="KW-0472">Membrane</keyword>
<keyword evidence="1" id="KW-1133">Transmembrane helix</keyword>
<keyword evidence="1" id="KW-0812">Transmembrane</keyword>
<evidence type="ECO:0000313" key="3">
    <source>
        <dbReference type="Proteomes" id="UP000431080"/>
    </source>
</evidence>
<dbReference type="Proteomes" id="UP000431080">
    <property type="component" value="Unassembled WGS sequence"/>
</dbReference>
<dbReference type="EMBL" id="WJIF01000005">
    <property type="protein sequence ID" value="MRG60262.1"/>
    <property type="molecule type" value="Genomic_DNA"/>
</dbReference>
<feature type="transmembrane region" description="Helical" evidence="1">
    <location>
        <begin position="178"/>
        <end position="200"/>
    </location>
</feature>
<feature type="transmembrane region" description="Helical" evidence="1">
    <location>
        <begin position="21"/>
        <end position="41"/>
    </location>
</feature>
<accession>A0A6I2F6C5</accession>